<feature type="compositionally biased region" description="Low complexity" evidence="1">
    <location>
        <begin position="343"/>
        <end position="357"/>
    </location>
</feature>
<proteinExistence type="predicted"/>
<reference evidence="2 3" key="1">
    <citation type="journal article" date="2018" name="Plant J.">
        <title>Genome sequences of Chlorella sorokiniana UTEX 1602 and Micractinium conductrix SAG 241.80: implications to maltose excretion by a green alga.</title>
        <authorList>
            <person name="Arriola M.B."/>
            <person name="Velmurugan N."/>
            <person name="Zhang Y."/>
            <person name="Plunkett M.H."/>
            <person name="Hondzo H."/>
            <person name="Barney B.M."/>
        </authorList>
    </citation>
    <scope>NUCLEOTIDE SEQUENCE [LARGE SCALE GENOMIC DNA]</scope>
    <source>
        <strain evidence="3">UTEX 1602</strain>
    </source>
</reference>
<dbReference type="OrthoDB" id="514233at2759"/>
<dbReference type="Proteomes" id="UP000239899">
    <property type="component" value="Unassembled WGS sequence"/>
</dbReference>
<feature type="region of interest" description="Disordered" evidence="1">
    <location>
        <begin position="268"/>
        <end position="294"/>
    </location>
</feature>
<sequence>MGCICSEEEDPRLVEYRQVKSFATKARLVLAVAGDEEKRGKTVKAIELYGTHLRCMAVHCFKEFDRGNTDELINVAQACRRIATHRASLQQRAVAKAQQSCCGGSYIPTDPAAPALLEPWEWGEWLHMCKTGGEIEAALMKMGLIKMESSQTKAMRLATATRSNVSVALSQNVSGPNISVSPTIAPHISPHIVSSNAQTGEGNVTPAVGSGGDLGGSYAAAPGAGAAPQAAALPPLMPGAMPAGFLLVPGPQGGYMLVPALQPAAGSGSLPPTLGSDGSFPSMPSMPSTRGSSGDYAALSQALLAQQQQQLMQQYGSASQPLYFQPGTPATLPPYVLPSMPSMGSGSSGTLPSGALPPNLPPLYSQAAAAEGPVPLPPGYTTDAGAPSTPQLPPDGYVPPEPAPAAPFVDGVVAGKAAA</sequence>
<dbReference type="EMBL" id="LHPG02000004">
    <property type="protein sequence ID" value="PRW59106.1"/>
    <property type="molecule type" value="Genomic_DNA"/>
</dbReference>
<protein>
    <submittedName>
        <fullName evidence="2">Uncharacterized protein</fullName>
    </submittedName>
</protein>
<comment type="caution">
    <text evidence="2">The sequence shown here is derived from an EMBL/GenBank/DDBJ whole genome shotgun (WGS) entry which is preliminary data.</text>
</comment>
<evidence type="ECO:0000256" key="1">
    <source>
        <dbReference type="SAM" id="MobiDB-lite"/>
    </source>
</evidence>
<accession>A0A2P6TYG1</accession>
<dbReference type="AlphaFoldDB" id="A0A2P6TYG1"/>
<organism evidence="2 3">
    <name type="scientific">Chlorella sorokiniana</name>
    <name type="common">Freshwater green alga</name>
    <dbReference type="NCBI Taxonomy" id="3076"/>
    <lineage>
        <taxon>Eukaryota</taxon>
        <taxon>Viridiplantae</taxon>
        <taxon>Chlorophyta</taxon>
        <taxon>core chlorophytes</taxon>
        <taxon>Trebouxiophyceae</taxon>
        <taxon>Chlorellales</taxon>
        <taxon>Chlorellaceae</taxon>
        <taxon>Chlorella clade</taxon>
        <taxon>Chlorella</taxon>
    </lineage>
</organism>
<evidence type="ECO:0000313" key="3">
    <source>
        <dbReference type="Proteomes" id="UP000239899"/>
    </source>
</evidence>
<name>A0A2P6TYG1_CHLSO</name>
<gene>
    <name evidence="2" type="ORF">C2E21_2528</name>
</gene>
<evidence type="ECO:0000313" key="2">
    <source>
        <dbReference type="EMBL" id="PRW59106.1"/>
    </source>
</evidence>
<feature type="region of interest" description="Disordered" evidence="1">
    <location>
        <begin position="343"/>
        <end position="419"/>
    </location>
</feature>
<feature type="compositionally biased region" description="Pro residues" evidence="1">
    <location>
        <begin position="390"/>
        <end position="405"/>
    </location>
</feature>
<keyword evidence="3" id="KW-1185">Reference proteome</keyword>